<keyword evidence="1" id="KW-0732">Signal</keyword>
<evidence type="ECO:0000313" key="2">
    <source>
        <dbReference type="EMBL" id="CBX96306.1"/>
    </source>
</evidence>
<accession>E4ZY61</accession>
<feature type="chain" id="PRO_5003194897" evidence="1">
    <location>
        <begin position="20"/>
        <end position="96"/>
    </location>
</feature>
<dbReference type="HOGENOM" id="CLU_2360106_0_0_1"/>
<protein>
    <submittedName>
        <fullName evidence="2">Predicted protein</fullName>
    </submittedName>
</protein>
<evidence type="ECO:0000313" key="3">
    <source>
        <dbReference type="Proteomes" id="UP000002668"/>
    </source>
</evidence>
<reference evidence="3" key="1">
    <citation type="journal article" date="2011" name="Nat. Commun.">
        <title>Effector diversification within compartments of the Leptosphaeria maculans genome affected by Repeat-Induced Point mutations.</title>
        <authorList>
            <person name="Rouxel T."/>
            <person name="Grandaubert J."/>
            <person name="Hane J.K."/>
            <person name="Hoede C."/>
            <person name="van de Wouw A.P."/>
            <person name="Couloux A."/>
            <person name="Dominguez V."/>
            <person name="Anthouard V."/>
            <person name="Bally P."/>
            <person name="Bourras S."/>
            <person name="Cozijnsen A.J."/>
            <person name="Ciuffetti L.M."/>
            <person name="Degrave A."/>
            <person name="Dilmaghani A."/>
            <person name="Duret L."/>
            <person name="Fudal I."/>
            <person name="Goodwin S.B."/>
            <person name="Gout L."/>
            <person name="Glaser N."/>
            <person name="Linglin J."/>
            <person name="Kema G.H.J."/>
            <person name="Lapalu N."/>
            <person name="Lawrence C.B."/>
            <person name="May K."/>
            <person name="Meyer M."/>
            <person name="Ollivier B."/>
            <person name="Poulain J."/>
            <person name="Schoch C.L."/>
            <person name="Simon A."/>
            <person name="Spatafora J.W."/>
            <person name="Stachowiak A."/>
            <person name="Turgeon B.G."/>
            <person name="Tyler B.M."/>
            <person name="Vincent D."/>
            <person name="Weissenbach J."/>
            <person name="Amselem J."/>
            <person name="Quesneville H."/>
            <person name="Oliver R.P."/>
            <person name="Wincker P."/>
            <person name="Balesdent M.-H."/>
            <person name="Howlett B.J."/>
        </authorList>
    </citation>
    <scope>NUCLEOTIDE SEQUENCE [LARGE SCALE GENOMIC DNA]</scope>
    <source>
        <strain evidence="3">JN3 / isolate v23.1.3 / race Av1-4-5-6-7-8</strain>
    </source>
</reference>
<name>E4ZY61_LEPMJ</name>
<evidence type="ECO:0000256" key="1">
    <source>
        <dbReference type="SAM" id="SignalP"/>
    </source>
</evidence>
<sequence>MRFLLLTSVAVVRITYTDGFRGKGLAAMRAGRSALVHSRPTQVRGKCERAIPLEPPTSFISCFLPTIRSPSSTRHLRSHYSVILQPTHAASRRSSA</sequence>
<dbReference type="AlphaFoldDB" id="E4ZY61"/>
<gene>
    <name evidence="2" type="ORF">LEMA_P112250.1</name>
</gene>
<proteinExistence type="predicted"/>
<dbReference type="EMBL" id="FP929128">
    <property type="protein sequence ID" value="CBX96306.1"/>
    <property type="molecule type" value="Genomic_DNA"/>
</dbReference>
<organism evidence="3">
    <name type="scientific">Leptosphaeria maculans (strain JN3 / isolate v23.1.3 / race Av1-4-5-6-7-8)</name>
    <name type="common">Blackleg fungus</name>
    <name type="synonym">Phoma lingam</name>
    <dbReference type="NCBI Taxonomy" id="985895"/>
    <lineage>
        <taxon>Eukaryota</taxon>
        <taxon>Fungi</taxon>
        <taxon>Dikarya</taxon>
        <taxon>Ascomycota</taxon>
        <taxon>Pezizomycotina</taxon>
        <taxon>Dothideomycetes</taxon>
        <taxon>Pleosporomycetidae</taxon>
        <taxon>Pleosporales</taxon>
        <taxon>Pleosporineae</taxon>
        <taxon>Leptosphaeriaceae</taxon>
        <taxon>Plenodomus</taxon>
        <taxon>Plenodomus lingam/Leptosphaeria maculans species complex</taxon>
    </lineage>
</organism>
<keyword evidence="3" id="KW-1185">Reference proteome</keyword>
<dbReference type="InParanoid" id="E4ZY61"/>
<feature type="signal peptide" evidence="1">
    <location>
        <begin position="1"/>
        <end position="19"/>
    </location>
</feature>
<dbReference type="Proteomes" id="UP000002668">
    <property type="component" value="Genome"/>
</dbReference>
<dbReference type="VEuPathDB" id="FungiDB:LEMA_P112250.1"/>